<organism evidence="1 2">
    <name type="scientific">Panicum virgatum</name>
    <name type="common">Blackwell switchgrass</name>
    <dbReference type="NCBI Taxonomy" id="38727"/>
    <lineage>
        <taxon>Eukaryota</taxon>
        <taxon>Viridiplantae</taxon>
        <taxon>Streptophyta</taxon>
        <taxon>Embryophyta</taxon>
        <taxon>Tracheophyta</taxon>
        <taxon>Spermatophyta</taxon>
        <taxon>Magnoliopsida</taxon>
        <taxon>Liliopsida</taxon>
        <taxon>Poales</taxon>
        <taxon>Poaceae</taxon>
        <taxon>PACMAD clade</taxon>
        <taxon>Panicoideae</taxon>
        <taxon>Panicodae</taxon>
        <taxon>Paniceae</taxon>
        <taxon>Panicinae</taxon>
        <taxon>Panicum</taxon>
        <taxon>Panicum sect. Hiantes</taxon>
    </lineage>
</organism>
<dbReference type="PANTHER" id="PTHR17630:SF56">
    <property type="entry name" value="ENDO-1,3_1,4-BETA-D-GLUCANASE"/>
    <property type="match status" value="1"/>
</dbReference>
<name>A0A8T0QXJ9_PANVG</name>
<accession>A0A8T0QXJ9</accession>
<dbReference type="AlphaFoldDB" id="A0A8T0QXJ9"/>
<evidence type="ECO:0000313" key="1">
    <source>
        <dbReference type="EMBL" id="KAG2577708.1"/>
    </source>
</evidence>
<protein>
    <submittedName>
        <fullName evidence="1">Uncharacterized protein</fullName>
    </submittedName>
</protein>
<evidence type="ECO:0000313" key="2">
    <source>
        <dbReference type="Proteomes" id="UP000823388"/>
    </source>
</evidence>
<reference evidence="1" key="1">
    <citation type="submission" date="2020-05" db="EMBL/GenBank/DDBJ databases">
        <title>WGS assembly of Panicum virgatum.</title>
        <authorList>
            <person name="Lovell J.T."/>
            <person name="Jenkins J."/>
            <person name="Shu S."/>
            <person name="Juenger T.E."/>
            <person name="Schmutz J."/>
        </authorList>
    </citation>
    <scope>NUCLEOTIDE SEQUENCE</scope>
    <source>
        <strain evidence="1">AP13</strain>
    </source>
</reference>
<dbReference type="Proteomes" id="UP000823388">
    <property type="component" value="Chromosome 6N"/>
</dbReference>
<sequence>MATRIHKKSDAIFTAPPYLTLLMSYRYTRRRRAVAARIPELPAMASSSQFFLCLAVVLAGTAAIAQGEHSQCQDNPPDISLRGGEAGVVVDDLPGGFRAYVTGAASSSRTIVLASDVFGFEAPLLR</sequence>
<dbReference type="EMBL" id="CM029048">
    <property type="protein sequence ID" value="KAG2577708.1"/>
    <property type="molecule type" value="Genomic_DNA"/>
</dbReference>
<comment type="caution">
    <text evidence="1">The sequence shown here is derived from an EMBL/GenBank/DDBJ whole genome shotgun (WGS) entry which is preliminary data.</text>
</comment>
<gene>
    <name evidence="1" type="ORF">PVAP13_6NG122203</name>
</gene>
<keyword evidence="2" id="KW-1185">Reference proteome</keyword>
<proteinExistence type="predicted"/>
<dbReference type="PANTHER" id="PTHR17630">
    <property type="entry name" value="DIENELACTONE HYDROLASE"/>
    <property type="match status" value="1"/>
</dbReference>